<keyword evidence="1" id="KW-0813">Transport</keyword>
<dbReference type="PROSITE" id="PS50893">
    <property type="entry name" value="ABC_TRANSPORTER_2"/>
    <property type="match status" value="1"/>
</dbReference>
<dbReference type="GO" id="GO:0140359">
    <property type="term" value="F:ABC-type transporter activity"/>
    <property type="evidence" value="ECO:0007669"/>
    <property type="project" value="InterPro"/>
</dbReference>
<dbReference type="InterPro" id="IPR047641">
    <property type="entry name" value="ABC_transpr_MalK/UgpC-like"/>
</dbReference>
<dbReference type="Proteomes" id="UP000030700">
    <property type="component" value="Unassembled WGS sequence"/>
</dbReference>
<evidence type="ECO:0000313" key="6">
    <source>
        <dbReference type="Proteomes" id="UP000030700"/>
    </source>
</evidence>
<dbReference type="InterPro" id="IPR017871">
    <property type="entry name" value="ABC_transporter-like_CS"/>
</dbReference>
<evidence type="ECO:0000256" key="2">
    <source>
        <dbReference type="ARBA" id="ARBA00022741"/>
    </source>
</evidence>
<proteinExistence type="predicted"/>
<dbReference type="AlphaFoldDB" id="A0A0S6VWH2"/>
<protein>
    <recommendedName>
        <fullName evidence="4">ABC transporter domain-containing protein</fullName>
    </recommendedName>
</protein>
<evidence type="ECO:0000256" key="3">
    <source>
        <dbReference type="ARBA" id="ARBA00022840"/>
    </source>
</evidence>
<dbReference type="GO" id="GO:0005524">
    <property type="term" value="F:ATP binding"/>
    <property type="evidence" value="ECO:0007669"/>
    <property type="project" value="UniProtKB-KW"/>
</dbReference>
<organism evidence="5">
    <name type="scientific">Candidatus Moduliflexus flocculans</name>
    <dbReference type="NCBI Taxonomy" id="1499966"/>
    <lineage>
        <taxon>Bacteria</taxon>
        <taxon>Candidatus Moduliflexota</taxon>
        <taxon>Candidatus Moduliflexia</taxon>
        <taxon>Candidatus Moduliflexales</taxon>
        <taxon>Candidatus Moduliflexaceae</taxon>
    </lineage>
</organism>
<dbReference type="NCBIfam" id="NF008653">
    <property type="entry name" value="PRK11650.1"/>
    <property type="match status" value="1"/>
</dbReference>
<dbReference type="GO" id="GO:0055052">
    <property type="term" value="C:ATP-binding cassette (ABC) transporter complex, substrate-binding subunit-containing"/>
    <property type="evidence" value="ECO:0007669"/>
    <property type="project" value="TreeGrafter"/>
</dbReference>
<dbReference type="PROSITE" id="PS00211">
    <property type="entry name" value="ABC_TRANSPORTER_1"/>
    <property type="match status" value="1"/>
</dbReference>
<keyword evidence="6" id="KW-1185">Reference proteome</keyword>
<dbReference type="PANTHER" id="PTHR43875:SF14">
    <property type="entry name" value="ABC TRANSPORTER ATP-BINDING PROTEIN"/>
    <property type="match status" value="1"/>
</dbReference>
<dbReference type="FunFam" id="3.40.50.300:FF:000042">
    <property type="entry name" value="Maltose/maltodextrin ABC transporter, ATP-binding protein"/>
    <property type="match status" value="1"/>
</dbReference>
<accession>A0A0S6VWH2</accession>
<dbReference type="CDD" id="cd03301">
    <property type="entry name" value="ABC_MalK_N"/>
    <property type="match status" value="1"/>
</dbReference>
<evidence type="ECO:0000259" key="4">
    <source>
        <dbReference type="PROSITE" id="PS50893"/>
    </source>
</evidence>
<name>A0A0S6VWH2_9BACT</name>
<feature type="domain" description="ABC transporter" evidence="4">
    <location>
        <begin position="4"/>
        <end position="235"/>
    </location>
</feature>
<dbReference type="InterPro" id="IPR040582">
    <property type="entry name" value="OB_MalK-like"/>
</dbReference>
<keyword evidence="3" id="KW-0067">ATP-binding</keyword>
<dbReference type="SUPFAM" id="SSF50331">
    <property type="entry name" value="MOP-like"/>
    <property type="match status" value="1"/>
</dbReference>
<dbReference type="PANTHER" id="PTHR43875">
    <property type="entry name" value="MALTODEXTRIN IMPORT ATP-BINDING PROTEIN MSMX"/>
    <property type="match status" value="1"/>
</dbReference>
<dbReference type="HOGENOM" id="CLU_000604_1_1_0"/>
<dbReference type="InterPro" id="IPR003593">
    <property type="entry name" value="AAA+_ATPase"/>
</dbReference>
<sequence length="362" mass="40383">MARVSIQHVDKVYNNREHILKDLSLEVSDGEFLVLLGPSGCGKTTLLNCVAGLIEIEGGSIHIGGQDVTDLDPKNRNIAMVFQSYALYPTKTARGNLSFGLRMKGMPKKEIEQRVQWAAELLQITDLLDRKPSQLSGGQRQRVAIGRALVRQAAVFLFDEPLSNLDAKLRTEMRFEIKKLHKILNSTIIYVTHDQVEAMTLATKIAVMDRGVFQQIASPEELYDYPENMFVARFIGAPGMNFLRATIQKNGGMAARLADNSLLPLQEYPFRATPEDGQQVIVGIRPEHFSSHANGGVAFDLAIDVYEPLGSETLVYFTIADQAVAARLEPDFVKQHKDQGSLPVFINTRKISLFDQQTEIRL</sequence>
<reference evidence="5" key="1">
    <citation type="journal article" date="2015" name="PeerJ">
        <title>First genomic representation of candidate bacterial phylum KSB3 points to enhanced environmental sensing as a trigger of wastewater bulking.</title>
        <authorList>
            <person name="Sekiguchi Y."/>
            <person name="Ohashi A."/>
            <person name="Parks D.H."/>
            <person name="Yamauchi T."/>
            <person name="Tyson G.W."/>
            <person name="Hugenholtz P."/>
        </authorList>
    </citation>
    <scope>NUCLEOTIDE SEQUENCE [LARGE SCALE GENOMIC DNA]</scope>
</reference>
<dbReference type="Gene3D" id="2.40.50.140">
    <property type="entry name" value="Nucleic acid-binding proteins"/>
    <property type="match status" value="1"/>
</dbReference>
<dbReference type="InterPro" id="IPR008995">
    <property type="entry name" value="Mo/tungstate-bd_C_term_dom"/>
</dbReference>
<dbReference type="Pfam" id="PF17912">
    <property type="entry name" value="OB_MalK"/>
    <property type="match status" value="1"/>
</dbReference>
<dbReference type="GO" id="GO:0016887">
    <property type="term" value="F:ATP hydrolysis activity"/>
    <property type="evidence" value="ECO:0007669"/>
    <property type="project" value="InterPro"/>
</dbReference>
<keyword evidence="2" id="KW-0547">Nucleotide-binding</keyword>
<dbReference type="SMART" id="SM00382">
    <property type="entry name" value="AAA"/>
    <property type="match status" value="1"/>
</dbReference>
<dbReference type="EMBL" id="DF820456">
    <property type="protein sequence ID" value="GAK50271.1"/>
    <property type="molecule type" value="Genomic_DNA"/>
</dbReference>
<dbReference type="InterPro" id="IPR015855">
    <property type="entry name" value="ABC_transpr_MalK-like"/>
</dbReference>
<dbReference type="STRING" id="1499966.U14_01499"/>
<dbReference type="Gene3D" id="2.40.50.100">
    <property type="match status" value="1"/>
</dbReference>
<dbReference type="InterPro" id="IPR027417">
    <property type="entry name" value="P-loop_NTPase"/>
</dbReference>
<dbReference type="GO" id="GO:0008643">
    <property type="term" value="P:carbohydrate transport"/>
    <property type="evidence" value="ECO:0007669"/>
    <property type="project" value="InterPro"/>
</dbReference>
<gene>
    <name evidence="5" type="ORF">U14_01499</name>
</gene>
<dbReference type="SUPFAM" id="SSF52540">
    <property type="entry name" value="P-loop containing nucleoside triphosphate hydrolases"/>
    <property type="match status" value="1"/>
</dbReference>
<dbReference type="Gene3D" id="3.40.50.300">
    <property type="entry name" value="P-loop containing nucleotide triphosphate hydrolases"/>
    <property type="match status" value="1"/>
</dbReference>
<evidence type="ECO:0000313" key="5">
    <source>
        <dbReference type="EMBL" id="GAK50271.1"/>
    </source>
</evidence>
<dbReference type="InterPro" id="IPR012340">
    <property type="entry name" value="NA-bd_OB-fold"/>
</dbReference>
<dbReference type="InterPro" id="IPR003439">
    <property type="entry name" value="ABC_transporter-like_ATP-bd"/>
</dbReference>
<dbReference type="Pfam" id="PF00005">
    <property type="entry name" value="ABC_tran"/>
    <property type="match status" value="1"/>
</dbReference>
<evidence type="ECO:0000256" key="1">
    <source>
        <dbReference type="ARBA" id="ARBA00022448"/>
    </source>
</evidence>